<organism evidence="2 3">
    <name type="scientific">Flaviramulus basaltis</name>
    <dbReference type="NCBI Taxonomy" id="369401"/>
    <lineage>
        <taxon>Bacteria</taxon>
        <taxon>Pseudomonadati</taxon>
        <taxon>Bacteroidota</taxon>
        <taxon>Flavobacteriia</taxon>
        <taxon>Flavobacteriales</taxon>
        <taxon>Flavobacteriaceae</taxon>
        <taxon>Flaviramulus</taxon>
    </lineage>
</organism>
<protein>
    <recommendedName>
        <fullName evidence="1">3-keto-alpha-glucoside-1,2-lyase/3-keto-2-hydroxy-glucal hydratase domain-containing protein</fullName>
    </recommendedName>
</protein>
<dbReference type="Proteomes" id="UP000182544">
    <property type="component" value="Unassembled WGS sequence"/>
</dbReference>
<dbReference type="Pfam" id="PF06439">
    <property type="entry name" value="3keto-disac_hyd"/>
    <property type="match status" value="1"/>
</dbReference>
<dbReference type="AlphaFoldDB" id="A0A1K2IQ93"/>
<dbReference type="EMBL" id="FPKV01000004">
    <property type="protein sequence ID" value="SFZ94368.1"/>
    <property type="molecule type" value="Genomic_DNA"/>
</dbReference>
<dbReference type="Gene3D" id="2.60.120.560">
    <property type="entry name" value="Exo-inulinase, domain 1"/>
    <property type="match status" value="1"/>
</dbReference>
<dbReference type="GO" id="GO:0016787">
    <property type="term" value="F:hydrolase activity"/>
    <property type="evidence" value="ECO:0007669"/>
    <property type="project" value="InterPro"/>
</dbReference>
<dbReference type="OrthoDB" id="259356at2"/>
<feature type="domain" description="3-keto-alpha-glucoside-1,2-lyase/3-keto-2-hydroxy-glucal hydratase" evidence="1">
    <location>
        <begin position="34"/>
        <end position="283"/>
    </location>
</feature>
<sequence>MKNSIKLLVIILFSFVLNCKNNKNQKEEIAQEDKWISLFNGKDLTGWDTNLGMHYEEGQDIWNQKALTNYKPFGINNDSLKVFSVVEVDGEAALRLSGEVYGGISTVDEFENYHLQVEFKWGTLKFAPRLDVVRDSGILYHGNGEQGTEAGFWLRSQEMQVQEGDCGDYWGIAGAQVNVRTEMRADSLYQYNPKGELRHFGDGSELGRNVKKFPDAEKPTGEWNTLDLYTFGDKSAHVVNGAVTMILENSRITIDSITKPLTKGKIQLQVEGAEIYYRHIKIKTLDEFPEF</sequence>
<evidence type="ECO:0000313" key="3">
    <source>
        <dbReference type="Proteomes" id="UP000182544"/>
    </source>
</evidence>
<name>A0A1K2IQ93_9FLAO</name>
<keyword evidence="3" id="KW-1185">Reference proteome</keyword>
<dbReference type="InterPro" id="IPR010496">
    <property type="entry name" value="AL/BT2_dom"/>
</dbReference>
<gene>
    <name evidence="2" type="ORF">SAMN05428642_104127</name>
</gene>
<evidence type="ECO:0000313" key="2">
    <source>
        <dbReference type="EMBL" id="SFZ94368.1"/>
    </source>
</evidence>
<evidence type="ECO:0000259" key="1">
    <source>
        <dbReference type="Pfam" id="PF06439"/>
    </source>
</evidence>
<dbReference type="STRING" id="369401.SAMN05428642_104127"/>
<reference evidence="2 3" key="1">
    <citation type="submission" date="2016-10" db="EMBL/GenBank/DDBJ databases">
        <authorList>
            <person name="de Groot N.N."/>
        </authorList>
    </citation>
    <scope>NUCLEOTIDE SEQUENCE [LARGE SCALE GENOMIC DNA]</scope>
    <source>
        <strain evidence="2 3">DSM 18180</strain>
    </source>
</reference>
<accession>A0A1K2IQ93</accession>
<proteinExistence type="predicted"/>
<dbReference type="RefSeq" id="WP_084647996.1">
    <property type="nucleotide sequence ID" value="NZ_FPKV01000004.1"/>
</dbReference>